<dbReference type="PROSITE" id="PS50005">
    <property type="entry name" value="TPR"/>
    <property type="match status" value="1"/>
</dbReference>
<feature type="repeat" description="TPR" evidence="1">
    <location>
        <begin position="342"/>
        <end position="375"/>
    </location>
</feature>
<accession>A0A1G5D348</accession>
<protein>
    <recommendedName>
        <fullName evidence="4">Tetratricopeptide repeat-containing protein</fullName>
    </recommendedName>
</protein>
<evidence type="ECO:0000313" key="3">
    <source>
        <dbReference type="Proteomes" id="UP000198538"/>
    </source>
</evidence>
<name>A0A1G5D348_9BACL</name>
<dbReference type="InterPro" id="IPR011990">
    <property type="entry name" value="TPR-like_helical_dom_sf"/>
</dbReference>
<dbReference type="InterPro" id="IPR019734">
    <property type="entry name" value="TPR_rpt"/>
</dbReference>
<keyword evidence="3" id="KW-1185">Reference proteome</keyword>
<dbReference type="Proteomes" id="UP000198538">
    <property type="component" value="Unassembled WGS sequence"/>
</dbReference>
<evidence type="ECO:0000256" key="1">
    <source>
        <dbReference type="PROSITE-ProRule" id="PRU00339"/>
    </source>
</evidence>
<dbReference type="SUPFAM" id="SSF48452">
    <property type="entry name" value="TPR-like"/>
    <property type="match status" value="2"/>
</dbReference>
<dbReference type="SMART" id="SM00028">
    <property type="entry name" value="TPR"/>
    <property type="match status" value="3"/>
</dbReference>
<keyword evidence="1" id="KW-0802">TPR repeat</keyword>
<proteinExistence type="predicted"/>
<dbReference type="Gene3D" id="1.25.40.10">
    <property type="entry name" value="Tetratricopeptide repeat domain"/>
    <property type="match status" value="2"/>
</dbReference>
<dbReference type="EMBL" id="FMVM01000002">
    <property type="protein sequence ID" value="SCY09259.1"/>
    <property type="molecule type" value="Genomic_DNA"/>
</dbReference>
<dbReference type="STRING" id="582692.SAMN05720606_102318"/>
<dbReference type="RefSeq" id="WP_090916267.1">
    <property type="nucleotide sequence ID" value="NZ_FMVM01000002.1"/>
</dbReference>
<gene>
    <name evidence="2" type="ORF">SAMN05720606_102318</name>
</gene>
<evidence type="ECO:0000313" key="2">
    <source>
        <dbReference type="EMBL" id="SCY09259.1"/>
    </source>
</evidence>
<organism evidence="2 3">
    <name type="scientific">Paenibacillus polysaccharolyticus</name>
    <dbReference type="NCBI Taxonomy" id="582692"/>
    <lineage>
        <taxon>Bacteria</taxon>
        <taxon>Bacillati</taxon>
        <taxon>Bacillota</taxon>
        <taxon>Bacilli</taxon>
        <taxon>Bacillales</taxon>
        <taxon>Paenibacillaceae</taxon>
        <taxon>Paenibacillus</taxon>
    </lineage>
</organism>
<evidence type="ECO:0008006" key="4">
    <source>
        <dbReference type="Google" id="ProtNLM"/>
    </source>
</evidence>
<reference evidence="3" key="1">
    <citation type="submission" date="2016-10" db="EMBL/GenBank/DDBJ databases">
        <authorList>
            <person name="Varghese N."/>
            <person name="Submissions S."/>
        </authorList>
    </citation>
    <scope>NUCLEOTIDE SEQUENCE [LARGE SCALE GENOMIC DNA]</scope>
    <source>
        <strain evidence="3">BL9</strain>
    </source>
</reference>
<dbReference type="AlphaFoldDB" id="A0A1G5D348"/>
<sequence>MHSKEVGIPFLIESKIKSKYEILESSVLKTLEQKRNKLPLKIEDKLWIYNDNLINRVTFAKKTHDRLVHTTNLITIGGRRGTEGFNSIAPLIYTIVSSFLHNGKHHLLKSHAPEILYLFPKFRSESPFVNAQNLEDIALPPSRRRLHKESEQMFRVTQAIVKLLLEYTKHLNHTNTIILFDQIDRMDEHSLRCFARLSKCIEHHPIVIVATVSEASERDSRFHMASHNDICMHVNLAENRNKLLESLYHQIKPSIYELTDLKDENQSDCSYENSLTMQPVNNETHKSAQLLDSITNGDVDHLDELLLEALEISVFTQNYEHALFLINKASPYIHNLRKETHVELWIYMGLCYAFMVEYDKALAIFKNALSLTEDTLKKSELHLYVALLCTKRLNKPLVGREIIDQALQSIEGTTGSEVEVERTWLHNLRALTFVGTGDLAQAFKECKQGLEHIKEGNRKEDAIHIKINLISNISVLFESMKKVDAALKHWSKFEPFVIHSSPIFTKHYLYRKAGLLFKLQRYAEAIESLEDSYRIAKEMNDAFHMDIIARSIGAIYFEQEIYDKATQWYSQSLDSKLALMQDEDLPRVATALAICLERQGNGEAGKQEILNSLKVQSEGSAAQKASEIVLKWDQKRDETWESYVKWSIQKPETKLNRPFDLTNLYYEKAERIRVG</sequence>